<dbReference type="AlphaFoldDB" id="A0A1Y2BTA9"/>
<reference evidence="1 2" key="1">
    <citation type="submission" date="2016-07" db="EMBL/GenBank/DDBJ databases">
        <title>Pervasive Adenine N6-methylation of Active Genes in Fungi.</title>
        <authorList>
            <consortium name="DOE Joint Genome Institute"/>
            <person name="Mondo S.J."/>
            <person name="Dannebaum R.O."/>
            <person name="Kuo R.C."/>
            <person name="Labutti K."/>
            <person name="Haridas S."/>
            <person name="Kuo A."/>
            <person name="Salamov A."/>
            <person name="Ahrendt S.R."/>
            <person name="Lipzen A."/>
            <person name="Sullivan W."/>
            <person name="Andreopoulos W.B."/>
            <person name="Clum A."/>
            <person name="Lindquist E."/>
            <person name="Daum C."/>
            <person name="Ramamoorthy G.K."/>
            <person name="Gryganskyi A."/>
            <person name="Culley D."/>
            <person name="Magnuson J.K."/>
            <person name="James T.Y."/>
            <person name="O'Malley M.A."/>
            <person name="Stajich J.E."/>
            <person name="Spatafora J.W."/>
            <person name="Visel A."/>
            <person name="Grigoriev I.V."/>
        </authorList>
    </citation>
    <scope>NUCLEOTIDE SEQUENCE [LARGE SCALE GENOMIC DNA]</scope>
    <source>
        <strain evidence="1 2">JEL800</strain>
    </source>
</reference>
<gene>
    <name evidence="1" type="ORF">BCR33DRAFT_441551</name>
</gene>
<protein>
    <submittedName>
        <fullName evidence="1">Uncharacterized protein</fullName>
    </submittedName>
</protein>
<keyword evidence="2" id="KW-1185">Reference proteome</keyword>
<sequence>MAEINVQLTDYLVDYLSQAEMEYRKKQVVIFLIECLGQLCSSLISNLNHRAIWTTEQDLVILMESTKQWCNGLR</sequence>
<evidence type="ECO:0000313" key="2">
    <source>
        <dbReference type="Proteomes" id="UP000193642"/>
    </source>
</evidence>
<dbReference type="EMBL" id="MCGO01000047">
    <property type="protein sequence ID" value="ORY37944.1"/>
    <property type="molecule type" value="Genomic_DNA"/>
</dbReference>
<dbReference type="Proteomes" id="UP000193642">
    <property type="component" value="Unassembled WGS sequence"/>
</dbReference>
<evidence type="ECO:0000313" key="1">
    <source>
        <dbReference type="EMBL" id="ORY37944.1"/>
    </source>
</evidence>
<name>A0A1Y2BTA9_9FUNG</name>
<organism evidence="1 2">
    <name type="scientific">Rhizoclosmatium globosum</name>
    <dbReference type="NCBI Taxonomy" id="329046"/>
    <lineage>
        <taxon>Eukaryota</taxon>
        <taxon>Fungi</taxon>
        <taxon>Fungi incertae sedis</taxon>
        <taxon>Chytridiomycota</taxon>
        <taxon>Chytridiomycota incertae sedis</taxon>
        <taxon>Chytridiomycetes</taxon>
        <taxon>Chytridiales</taxon>
        <taxon>Chytriomycetaceae</taxon>
        <taxon>Rhizoclosmatium</taxon>
    </lineage>
</organism>
<proteinExistence type="predicted"/>
<accession>A0A1Y2BTA9</accession>
<comment type="caution">
    <text evidence="1">The sequence shown here is derived from an EMBL/GenBank/DDBJ whole genome shotgun (WGS) entry which is preliminary data.</text>
</comment>